<organism evidence="3 4">
    <name type="scientific">Prauserella flavalba</name>
    <dbReference type="NCBI Taxonomy" id="1477506"/>
    <lineage>
        <taxon>Bacteria</taxon>
        <taxon>Bacillati</taxon>
        <taxon>Actinomycetota</taxon>
        <taxon>Actinomycetes</taxon>
        <taxon>Pseudonocardiales</taxon>
        <taxon>Pseudonocardiaceae</taxon>
        <taxon>Prauserella</taxon>
    </lineage>
</organism>
<name>A0A318LDP8_9PSEU</name>
<keyword evidence="4" id="KW-1185">Reference proteome</keyword>
<evidence type="ECO:0000313" key="3">
    <source>
        <dbReference type="EMBL" id="PXY23959.1"/>
    </source>
</evidence>
<protein>
    <recommendedName>
        <fullName evidence="2">Outer membrane channel protein CpnT-like N-terminal domain-containing protein</fullName>
    </recommendedName>
</protein>
<feature type="compositionally biased region" description="Low complexity" evidence="1">
    <location>
        <begin position="49"/>
        <end position="64"/>
    </location>
</feature>
<dbReference type="Pfam" id="PF25547">
    <property type="entry name" value="WXG100_2"/>
    <property type="match status" value="1"/>
</dbReference>
<evidence type="ECO:0000256" key="1">
    <source>
        <dbReference type="SAM" id="MobiDB-lite"/>
    </source>
</evidence>
<comment type="caution">
    <text evidence="3">The sequence shown here is derived from an EMBL/GenBank/DDBJ whole genome shotgun (WGS) entry which is preliminary data.</text>
</comment>
<dbReference type="InterPro" id="IPR057746">
    <property type="entry name" value="CpnT-like_N"/>
</dbReference>
<sequence>MAEEAGDAGGAPPPPAEEPAPAEPAPAEQPPAEQPPAEQPPAEEPPAEQPAAEEPPAEQPPAEEIPAEEPPAASPPAEAGPGEPAPRDGEAPAPAEPATDEQDRPAPQDGSQPSGDELKDRVLAEAPLPETDPRALLAAADGLKQTGTQGQQAADEALKVAHAAEPDWRGQPGQQFGEQATAEAERTRAVGEEMTKLGDGLAQGAETVDALKEGRLAEIEDGRPIFDLGKTMPPGEAAFAEERVVRDLVARGQAMTEQAKEQVRGAFDGWTVSPVQHERPPQETPHRLDLELGDKKFGRNPEKLFGANKTDSQIDRSRLSDGQLERNYDAVRDASFKVDSGMHNLEIAGKDMPAKFEAEVTGWHSTGLPQDGSLYTEWLDTPTPQAGRFEGKAAWGAGGSVATRTDVGDASARIRAEALAGGEAEASLDVGGRFVGAEAGAFAGVKANVGGFADYGGFGAGGKAEARAGIGLEGGFTAGKQGDKWVIGGKVGAALGIGGKLEGQLVIDPQKATQTLKDLGSAIAEGFRSPGPVSPYANYF</sequence>
<accession>A0A318LDP8</accession>
<dbReference type="AlphaFoldDB" id="A0A318LDP8"/>
<evidence type="ECO:0000259" key="2">
    <source>
        <dbReference type="Pfam" id="PF25547"/>
    </source>
</evidence>
<proteinExistence type="predicted"/>
<dbReference type="EMBL" id="MASU01000013">
    <property type="protein sequence ID" value="PXY23959.1"/>
    <property type="molecule type" value="Genomic_DNA"/>
</dbReference>
<dbReference type="Proteomes" id="UP000247892">
    <property type="component" value="Unassembled WGS sequence"/>
</dbReference>
<evidence type="ECO:0000313" key="4">
    <source>
        <dbReference type="Proteomes" id="UP000247892"/>
    </source>
</evidence>
<feature type="compositionally biased region" description="Pro residues" evidence="1">
    <location>
        <begin position="11"/>
        <end position="48"/>
    </location>
</feature>
<feature type="region of interest" description="Disordered" evidence="1">
    <location>
        <begin position="1"/>
        <end position="189"/>
    </location>
</feature>
<reference evidence="3 4" key="1">
    <citation type="submission" date="2016-07" db="EMBL/GenBank/DDBJ databases">
        <title>Draft genome sequence of Prauserella sp. YIM 121212, isolated from alkaline soil.</title>
        <authorList>
            <person name="Ruckert C."/>
            <person name="Albersmeier A."/>
            <person name="Jiang C.-L."/>
            <person name="Jiang Y."/>
            <person name="Kalinowski J."/>
            <person name="Schneider O."/>
            <person name="Winkler A."/>
            <person name="Zotchev S.B."/>
        </authorList>
    </citation>
    <scope>NUCLEOTIDE SEQUENCE [LARGE SCALE GENOMIC DNA]</scope>
    <source>
        <strain evidence="3 4">YIM 121212</strain>
    </source>
</reference>
<dbReference type="RefSeq" id="WP_210407016.1">
    <property type="nucleotide sequence ID" value="NZ_MASU01000013.1"/>
</dbReference>
<gene>
    <name evidence="3" type="ORF">BA062_27190</name>
</gene>
<feature type="domain" description="Outer membrane channel protein CpnT-like N-terminal" evidence="2">
    <location>
        <begin position="118"/>
        <end position="249"/>
    </location>
</feature>
<feature type="compositionally biased region" description="Basic and acidic residues" evidence="1">
    <location>
        <begin position="156"/>
        <end position="168"/>
    </location>
</feature>